<dbReference type="Proteomes" id="UP000654075">
    <property type="component" value="Unassembled WGS sequence"/>
</dbReference>
<sequence length="150" mass="17314">LRGRAAIMGRSRSSSRSCGSSRSSKSAPRKPKESGTVNSWNTEKQFGFVSCDGNRPDIFCHAEGFPDFADRDVVKSKGLRRGDRLRFDVKEPDGSRKKLEAMNVQLVEDRRGRRDGSENRQDRRKRSNSKRRRSPSRSRRSRSRRSRSRR</sequence>
<dbReference type="GO" id="GO:0003676">
    <property type="term" value="F:nucleic acid binding"/>
    <property type="evidence" value="ECO:0007669"/>
    <property type="project" value="InterPro"/>
</dbReference>
<dbReference type="EMBL" id="CAJNNV010014267">
    <property type="protein sequence ID" value="CAE8602398.1"/>
    <property type="molecule type" value="Genomic_DNA"/>
</dbReference>
<dbReference type="SMART" id="SM00357">
    <property type="entry name" value="CSP"/>
    <property type="match status" value="1"/>
</dbReference>
<organism evidence="3 4">
    <name type="scientific">Polarella glacialis</name>
    <name type="common">Dinoflagellate</name>
    <dbReference type="NCBI Taxonomy" id="89957"/>
    <lineage>
        <taxon>Eukaryota</taxon>
        <taxon>Sar</taxon>
        <taxon>Alveolata</taxon>
        <taxon>Dinophyceae</taxon>
        <taxon>Suessiales</taxon>
        <taxon>Suessiaceae</taxon>
        <taxon>Polarella</taxon>
    </lineage>
</organism>
<reference evidence="3" key="1">
    <citation type="submission" date="2021-02" db="EMBL/GenBank/DDBJ databases">
        <authorList>
            <person name="Dougan E. K."/>
            <person name="Rhodes N."/>
            <person name="Thang M."/>
            <person name="Chan C."/>
        </authorList>
    </citation>
    <scope>NUCLEOTIDE SEQUENCE</scope>
</reference>
<protein>
    <recommendedName>
        <fullName evidence="2">CSD domain-containing protein</fullName>
    </recommendedName>
</protein>
<feature type="region of interest" description="Disordered" evidence="1">
    <location>
        <begin position="91"/>
        <end position="150"/>
    </location>
</feature>
<dbReference type="Pfam" id="PF00313">
    <property type="entry name" value="CSD"/>
    <property type="match status" value="1"/>
</dbReference>
<feature type="compositionally biased region" description="Basic and acidic residues" evidence="1">
    <location>
        <begin position="91"/>
        <end position="100"/>
    </location>
</feature>
<dbReference type="InterPro" id="IPR012340">
    <property type="entry name" value="NA-bd_OB-fold"/>
</dbReference>
<evidence type="ECO:0000313" key="3">
    <source>
        <dbReference type="EMBL" id="CAE8602398.1"/>
    </source>
</evidence>
<evidence type="ECO:0000259" key="2">
    <source>
        <dbReference type="PROSITE" id="PS51857"/>
    </source>
</evidence>
<feature type="region of interest" description="Disordered" evidence="1">
    <location>
        <begin position="1"/>
        <end position="41"/>
    </location>
</feature>
<feature type="compositionally biased region" description="Low complexity" evidence="1">
    <location>
        <begin position="1"/>
        <end position="26"/>
    </location>
</feature>
<dbReference type="AlphaFoldDB" id="A0A813EPZ3"/>
<evidence type="ECO:0000313" key="4">
    <source>
        <dbReference type="Proteomes" id="UP000654075"/>
    </source>
</evidence>
<dbReference type="OrthoDB" id="438366at2759"/>
<feature type="compositionally biased region" description="Basic residues" evidence="1">
    <location>
        <begin position="122"/>
        <end position="150"/>
    </location>
</feature>
<feature type="non-terminal residue" evidence="3">
    <location>
        <position position="150"/>
    </location>
</feature>
<feature type="compositionally biased region" description="Basic and acidic residues" evidence="1">
    <location>
        <begin position="107"/>
        <end position="121"/>
    </location>
</feature>
<proteinExistence type="predicted"/>
<gene>
    <name evidence="3" type="ORF">PGLA1383_LOCUS20640</name>
</gene>
<evidence type="ECO:0000256" key="1">
    <source>
        <dbReference type="SAM" id="MobiDB-lite"/>
    </source>
</evidence>
<dbReference type="Gene3D" id="2.40.50.140">
    <property type="entry name" value="Nucleic acid-binding proteins"/>
    <property type="match status" value="1"/>
</dbReference>
<dbReference type="InterPro" id="IPR011129">
    <property type="entry name" value="CSD"/>
</dbReference>
<feature type="domain" description="CSD" evidence="2">
    <location>
        <begin position="32"/>
        <end position="106"/>
    </location>
</feature>
<comment type="caution">
    <text evidence="3">The sequence shown here is derived from an EMBL/GenBank/DDBJ whole genome shotgun (WGS) entry which is preliminary data.</text>
</comment>
<accession>A0A813EPZ3</accession>
<keyword evidence="4" id="KW-1185">Reference proteome</keyword>
<dbReference type="PROSITE" id="PS51857">
    <property type="entry name" value="CSD_2"/>
    <property type="match status" value="1"/>
</dbReference>
<dbReference type="InterPro" id="IPR002059">
    <property type="entry name" value="CSP_DNA-bd"/>
</dbReference>
<dbReference type="SUPFAM" id="SSF50249">
    <property type="entry name" value="Nucleic acid-binding proteins"/>
    <property type="match status" value="1"/>
</dbReference>
<name>A0A813EPZ3_POLGL</name>